<proteinExistence type="predicted"/>
<dbReference type="Proteomes" id="UP000824120">
    <property type="component" value="Chromosome 4"/>
</dbReference>
<dbReference type="AlphaFoldDB" id="A0A9J5Z801"/>
<keyword evidence="3" id="KW-1185">Reference proteome</keyword>
<evidence type="ECO:0000313" key="3">
    <source>
        <dbReference type="Proteomes" id="UP000824120"/>
    </source>
</evidence>
<evidence type="ECO:0000256" key="1">
    <source>
        <dbReference type="SAM" id="MobiDB-lite"/>
    </source>
</evidence>
<sequence>MTSNKQFKPKKDDIHISLFNFVDIRKEKKASLHCNVFTFYKKGNQPEKPAAIASVTVSVRVRGSPSTPSTATPRISLVGIAVEDEAAAQRSMFLALFRLHGGVAIPCQLPSYRGEQVAPTKGTIVQSLEFGHLKRRCADVPVRGLERLIMVGFALIPLRAYDLLETVYLPPRDSGKMISDTQNLGNLTSGGEQEISNPWGSIENSKTLGDQPKLSKRVSDKFERGMEKTKVAASAGMKKVKEGTTVSVNWMKVKYNKHKLTNAKK</sequence>
<feature type="region of interest" description="Disordered" evidence="1">
    <location>
        <begin position="186"/>
        <end position="216"/>
    </location>
</feature>
<dbReference type="EMBL" id="JACXVP010000004">
    <property type="protein sequence ID" value="KAG5608056.1"/>
    <property type="molecule type" value="Genomic_DNA"/>
</dbReference>
<reference evidence="2 3" key="1">
    <citation type="submission" date="2020-09" db="EMBL/GenBank/DDBJ databases">
        <title>De no assembly of potato wild relative species, Solanum commersonii.</title>
        <authorList>
            <person name="Cho K."/>
        </authorList>
    </citation>
    <scope>NUCLEOTIDE SEQUENCE [LARGE SCALE GENOMIC DNA]</scope>
    <source>
        <strain evidence="2">LZ3.2</strain>
        <tissue evidence="2">Leaf</tissue>
    </source>
</reference>
<protein>
    <submittedName>
        <fullName evidence="2">Uncharacterized protein</fullName>
    </submittedName>
</protein>
<dbReference type="OrthoDB" id="1905524at2759"/>
<comment type="caution">
    <text evidence="2">The sequence shown here is derived from an EMBL/GenBank/DDBJ whole genome shotgun (WGS) entry which is preliminary data.</text>
</comment>
<accession>A0A9J5Z801</accession>
<name>A0A9J5Z801_SOLCO</name>
<organism evidence="2 3">
    <name type="scientific">Solanum commersonii</name>
    <name type="common">Commerson's wild potato</name>
    <name type="synonym">Commerson's nightshade</name>
    <dbReference type="NCBI Taxonomy" id="4109"/>
    <lineage>
        <taxon>Eukaryota</taxon>
        <taxon>Viridiplantae</taxon>
        <taxon>Streptophyta</taxon>
        <taxon>Embryophyta</taxon>
        <taxon>Tracheophyta</taxon>
        <taxon>Spermatophyta</taxon>
        <taxon>Magnoliopsida</taxon>
        <taxon>eudicotyledons</taxon>
        <taxon>Gunneridae</taxon>
        <taxon>Pentapetalae</taxon>
        <taxon>asterids</taxon>
        <taxon>lamiids</taxon>
        <taxon>Solanales</taxon>
        <taxon>Solanaceae</taxon>
        <taxon>Solanoideae</taxon>
        <taxon>Solaneae</taxon>
        <taxon>Solanum</taxon>
    </lineage>
</organism>
<evidence type="ECO:0000313" key="2">
    <source>
        <dbReference type="EMBL" id="KAG5608056.1"/>
    </source>
</evidence>
<gene>
    <name evidence="2" type="ORF">H5410_019337</name>
</gene>
<dbReference type="PANTHER" id="PTHR33386">
    <property type="entry name" value="OS02G0740600 PROTEIN"/>
    <property type="match status" value="1"/>
</dbReference>
<dbReference type="PANTHER" id="PTHR33386:SF23">
    <property type="match status" value="1"/>
</dbReference>
<feature type="compositionally biased region" description="Polar residues" evidence="1">
    <location>
        <begin position="186"/>
        <end position="208"/>
    </location>
</feature>